<reference evidence="3" key="1">
    <citation type="submission" date="2006-10" db="EMBL/GenBank/DDBJ databases">
        <title>Complete sequence of Solibacter usitatus Ellin6076.</title>
        <authorList>
            <consortium name="US DOE Joint Genome Institute"/>
            <person name="Copeland A."/>
            <person name="Lucas S."/>
            <person name="Lapidus A."/>
            <person name="Barry K."/>
            <person name="Detter J.C."/>
            <person name="Glavina del Rio T."/>
            <person name="Hammon N."/>
            <person name="Israni S."/>
            <person name="Dalin E."/>
            <person name="Tice H."/>
            <person name="Pitluck S."/>
            <person name="Thompson L.S."/>
            <person name="Brettin T."/>
            <person name="Bruce D."/>
            <person name="Han C."/>
            <person name="Tapia R."/>
            <person name="Gilna P."/>
            <person name="Schmutz J."/>
            <person name="Larimer F."/>
            <person name="Land M."/>
            <person name="Hauser L."/>
            <person name="Kyrpides N."/>
            <person name="Mikhailova N."/>
            <person name="Janssen P.H."/>
            <person name="Kuske C.R."/>
            <person name="Richardson P."/>
        </authorList>
    </citation>
    <scope>NUCLEOTIDE SEQUENCE</scope>
    <source>
        <strain evidence="3">Ellin6076</strain>
    </source>
</reference>
<dbReference type="AlphaFoldDB" id="Q022J3"/>
<dbReference type="OrthoDB" id="345880at2"/>
<name>Q022J3_SOLUE</name>
<feature type="region of interest" description="Disordered" evidence="1">
    <location>
        <begin position="347"/>
        <end position="367"/>
    </location>
</feature>
<feature type="signal peptide" evidence="2">
    <location>
        <begin position="1"/>
        <end position="26"/>
    </location>
</feature>
<evidence type="ECO:0000313" key="3">
    <source>
        <dbReference type="EMBL" id="ABJ84107.1"/>
    </source>
</evidence>
<dbReference type="KEGG" id="sus:Acid_3129"/>
<organism evidence="3">
    <name type="scientific">Solibacter usitatus (strain Ellin6076)</name>
    <dbReference type="NCBI Taxonomy" id="234267"/>
    <lineage>
        <taxon>Bacteria</taxon>
        <taxon>Pseudomonadati</taxon>
        <taxon>Acidobacteriota</taxon>
        <taxon>Terriglobia</taxon>
        <taxon>Bryobacterales</taxon>
        <taxon>Solibacteraceae</taxon>
        <taxon>Candidatus Solibacter</taxon>
    </lineage>
</organism>
<dbReference type="STRING" id="234267.Acid_3129"/>
<evidence type="ECO:0000256" key="2">
    <source>
        <dbReference type="SAM" id="SignalP"/>
    </source>
</evidence>
<dbReference type="Gene3D" id="3.40.50.11550">
    <property type="match status" value="1"/>
</dbReference>
<accession>Q022J3</accession>
<gene>
    <name evidence="3" type="ordered locus">Acid_3129</name>
</gene>
<evidence type="ECO:0000256" key="1">
    <source>
        <dbReference type="SAM" id="MobiDB-lite"/>
    </source>
</evidence>
<dbReference type="eggNOG" id="ENOG5031CS1">
    <property type="taxonomic scope" value="Bacteria"/>
</dbReference>
<sequence precursor="true">MDTRAIARRMLTFALAFTLGVTGVNAQSPADEAASAIIKLFDQYRVVMLGEMHESIQEHSLLNKLVTAPGFPERVNDIVVEACNALYQDTMDRYIAGEDVPAERLRPAWENVVGAPGGIAVAPYHGLFATIRSVNQRSPKNRQIRVLCGDPPIDWTRVETRDDIAPFLGFRDEHYASVVRYNVLALRRKALLIMGSGHFQRREGKPGVIEQQMIQAFTKPYVIVAGSNIVGTYDDLDARFQELPAPCLREIKGSWLDELPRWQESPVIGFPAISAPKTKVGTWGQTADAYLYLGPRDELTQGGDAFDLEGTPYGSELRRRWRILFPKPPEALPKSDGKEHPLFQRIAPLPPALPRVGGHAAPRGEEK</sequence>
<dbReference type="EMBL" id="CP000473">
    <property type="protein sequence ID" value="ABJ84107.1"/>
    <property type="molecule type" value="Genomic_DNA"/>
</dbReference>
<protein>
    <recommendedName>
        <fullName evidence="4">Haem-binding uptake Tiki superfamily ChaN domain-containing protein</fullName>
    </recommendedName>
</protein>
<dbReference type="SUPFAM" id="SSF159501">
    <property type="entry name" value="EreA/ChaN-like"/>
    <property type="match status" value="1"/>
</dbReference>
<evidence type="ECO:0008006" key="4">
    <source>
        <dbReference type="Google" id="ProtNLM"/>
    </source>
</evidence>
<feature type="chain" id="PRO_5004163609" description="Haem-binding uptake Tiki superfamily ChaN domain-containing protein" evidence="2">
    <location>
        <begin position="27"/>
        <end position="367"/>
    </location>
</feature>
<dbReference type="InParanoid" id="Q022J3"/>
<dbReference type="HOGENOM" id="CLU_863055_0_0_0"/>
<keyword evidence="2" id="KW-0732">Signal</keyword>
<proteinExistence type="predicted"/>